<evidence type="ECO:0000313" key="8">
    <source>
        <dbReference type="Proteomes" id="UP000759537"/>
    </source>
</evidence>
<evidence type="ECO:0000256" key="5">
    <source>
        <dbReference type="PROSITE-ProRule" id="PRU00042"/>
    </source>
</evidence>
<keyword evidence="1" id="KW-0479">Metal-binding</keyword>
<accession>A0A9P5K008</accession>
<reference evidence="7" key="2">
    <citation type="journal article" date="2020" name="Nat. Commun.">
        <title>Large-scale genome sequencing of mycorrhizal fungi provides insights into the early evolution of symbiotic traits.</title>
        <authorList>
            <person name="Miyauchi S."/>
            <person name="Kiss E."/>
            <person name="Kuo A."/>
            <person name="Drula E."/>
            <person name="Kohler A."/>
            <person name="Sanchez-Garcia M."/>
            <person name="Morin E."/>
            <person name="Andreopoulos B."/>
            <person name="Barry K.W."/>
            <person name="Bonito G."/>
            <person name="Buee M."/>
            <person name="Carver A."/>
            <person name="Chen C."/>
            <person name="Cichocki N."/>
            <person name="Clum A."/>
            <person name="Culley D."/>
            <person name="Crous P.W."/>
            <person name="Fauchery L."/>
            <person name="Girlanda M."/>
            <person name="Hayes R.D."/>
            <person name="Keri Z."/>
            <person name="LaButti K."/>
            <person name="Lipzen A."/>
            <person name="Lombard V."/>
            <person name="Magnuson J."/>
            <person name="Maillard F."/>
            <person name="Murat C."/>
            <person name="Nolan M."/>
            <person name="Ohm R.A."/>
            <person name="Pangilinan J."/>
            <person name="Pereira M.F."/>
            <person name="Perotto S."/>
            <person name="Peter M."/>
            <person name="Pfister S."/>
            <person name="Riley R."/>
            <person name="Sitrit Y."/>
            <person name="Stielow J.B."/>
            <person name="Szollosi G."/>
            <person name="Zifcakova L."/>
            <person name="Stursova M."/>
            <person name="Spatafora J.W."/>
            <person name="Tedersoo L."/>
            <person name="Vaario L.M."/>
            <person name="Yamada A."/>
            <person name="Yan M."/>
            <person name="Wang P."/>
            <person name="Xu J."/>
            <person name="Bruns T."/>
            <person name="Baldrian P."/>
            <person name="Vilgalys R."/>
            <person name="Dunand C."/>
            <person name="Henrissat B."/>
            <person name="Grigoriev I.V."/>
            <person name="Hibbett D."/>
            <person name="Nagy L.G."/>
            <person name="Martin F.M."/>
        </authorList>
    </citation>
    <scope>NUCLEOTIDE SEQUENCE</scope>
    <source>
        <strain evidence="7">Prilba</strain>
    </source>
</reference>
<keyword evidence="4" id="KW-0862">Zinc</keyword>
<dbReference type="Proteomes" id="UP000759537">
    <property type="component" value="Unassembled WGS sequence"/>
</dbReference>
<dbReference type="InterPro" id="IPR036236">
    <property type="entry name" value="Znf_C2H2_sf"/>
</dbReference>
<dbReference type="PROSITE" id="PS50157">
    <property type="entry name" value="ZINC_FINGER_C2H2_2"/>
    <property type="match status" value="1"/>
</dbReference>
<evidence type="ECO:0000259" key="6">
    <source>
        <dbReference type="PROSITE" id="PS50157"/>
    </source>
</evidence>
<dbReference type="InterPro" id="IPR013087">
    <property type="entry name" value="Znf_C2H2_type"/>
</dbReference>
<dbReference type="OrthoDB" id="3437960at2759"/>
<keyword evidence="3 5" id="KW-0863">Zinc-finger</keyword>
<sequence>MGTRDIRSARFCFSRNSHGWHRGTYPFMHPSLSTLYGGYTDPWKQGGFAHPHDPQITEKAYPTSSIHGIDGGPTPHFEGLFFQSTFPGPAGWRKSPERPYSCDICSKRFSQRQGVSRHRRKAHNNPHSCLVLRCEFNGLALTCIGPTLRIGILMSIPTRF</sequence>
<gene>
    <name evidence="7" type="ORF">DFH94DRAFT_197046</name>
</gene>
<dbReference type="Gene3D" id="3.30.160.60">
    <property type="entry name" value="Classic Zinc Finger"/>
    <property type="match status" value="1"/>
</dbReference>
<dbReference type="EMBL" id="WHVB01000022">
    <property type="protein sequence ID" value="KAF8471594.1"/>
    <property type="molecule type" value="Genomic_DNA"/>
</dbReference>
<evidence type="ECO:0000313" key="7">
    <source>
        <dbReference type="EMBL" id="KAF8471594.1"/>
    </source>
</evidence>
<keyword evidence="2" id="KW-0677">Repeat</keyword>
<comment type="caution">
    <text evidence="7">The sequence shown here is derived from an EMBL/GenBank/DDBJ whole genome shotgun (WGS) entry which is preliminary data.</text>
</comment>
<organism evidence="7 8">
    <name type="scientific">Russula ochroleuca</name>
    <dbReference type="NCBI Taxonomy" id="152965"/>
    <lineage>
        <taxon>Eukaryota</taxon>
        <taxon>Fungi</taxon>
        <taxon>Dikarya</taxon>
        <taxon>Basidiomycota</taxon>
        <taxon>Agaricomycotina</taxon>
        <taxon>Agaricomycetes</taxon>
        <taxon>Russulales</taxon>
        <taxon>Russulaceae</taxon>
        <taxon>Russula</taxon>
    </lineage>
</organism>
<dbReference type="AlphaFoldDB" id="A0A9P5K008"/>
<evidence type="ECO:0000256" key="1">
    <source>
        <dbReference type="ARBA" id="ARBA00022723"/>
    </source>
</evidence>
<protein>
    <recommendedName>
        <fullName evidence="6">C2H2-type domain-containing protein</fullName>
    </recommendedName>
</protein>
<evidence type="ECO:0000256" key="2">
    <source>
        <dbReference type="ARBA" id="ARBA00022737"/>
    </source>
</evidence>
<evidence type="ECO:0000256" key="3">
    <source>
        <dbReference type="ARBA" id="ARBA00022771"/>
    </source>
</evidence>
<feature type="domain" description="C2H2-type" evidence="6">
    <location>
        <begin position="100"/>
        <end position="128"/>
    </location>
</feature>
<name>A0A9P5K008_9AGAM</name>
<keyword evidence="8" id="KW-1185">Reference proteome</keyword>
<dbReference type="FunFam" id="3.30.160.60:FF:000110">
    <property type="entry name" value="Zinc finger protein-like"/>
    <property type="match status" value="1"/>
</dbReference>
<reference evidence="7" key="1">
    <citation type="submission" date="2019-10" db="EMBL/GenBank/DDBJ databases">
        <authorList>
            <consortium name="DOE Joint Genome Institute"/>
            <person name="Kuo A."/>
            <person name="Miyauchi S."/>
            <person name="Kiss E."/>
            <person name="Drula E."/>
            <person name="Kohler A."/>
            <person name="Sanchez-Garcia M."/>
            <person name="Andreopoulos B."/>
            <person name="Barry K.W."/>
            <person name="Bonito G."/>
            <person name="Buee M."/>
            <person name="Carver A."/>
            <person name="Chen C."/>
            <person name="Cichocki N."/>
            <person name="Clum A."/>
            <person name="Culley D."/>
            <person name="Crous P.W."/>
            <person name="Fauchery L."/>
            <person name="Girlanda M."/>
            <person name="Hayes R."/>
            <person name="Keri Z."/>
            <person name="LaButti K."/>
            <person name="Lipzen A."/>
            <person name="Lombard V."/>
            <person name="Magnuson J."/>
            <person name="Maillard F."/>
            <person name="Morin E."/>
            <person name="Murat C."/>
            <person name="Nolan M."/>
            <person name="Ohm R."/>
            <person name="Pangilinan J."/>
            <person name="Pereira M."/>
            <person name="Perotto S."/>
            <person name="Peter M."/>
            <person name="Riley R."/>
            <person name="Sitrit Y."/>
            <person name="Stielow B."/>
            <person name="Szollosi G."/>
            <person name="Zifcakova L."/>
            <person name="Stursova M."/>
            <person name="Spatafora J.W."/>
            <person name="Tedersoo L."/>
            <person name="Vaario L.-M."/>
            <person name="Yamada A."/>
            <person name="Yan M."/>
            <person name="Wang P."/>
            <person name="Xu J."/>
            <person name="Bruns T."/>
            <person name="Baldrian P."/>
            <person name="Vilgalys R."/>
            <person name="Henrissat B."/>
            <person name="Grigoriev I.V."/>
            <person name="Hibbett D."/>
            <person name="Nagy L.G."/>
            <person name="Martin F.M."/>
        </authorList>
    </citation>
    <scope>NUCLEOTIDE SEQUENCE</scope>
    <source>
        <strain evidence="7">Prilba</strain>
    </source>
</reference>
<proteinExistence type="predicted"/>
<dbReference type="GO" id="GO:0008270">
    <property type="term" value="F:zinc ion binding"/>
    <property type="evidence" value="ECO:0007669"/>
    <property type="project" value="UniProtKB-KW"/>
</dbReference>
<dbReference type="PROSITE" id="PS00028">
    <property type="entry name" value="ZINC_FINGER_C2H2_1"/>
    <property type="match status" value="1"/>
</dbReference>
<evidence type="ECO:0000256" key="4">
    <source>
        <dbReference type="ARBA" id="ARBA00022833"/>
    </source>
</evidence>
<dbReference type="SUPFAM" id="SSF57667">
    <property type="entry name" value="beta-beta-alpha zinc fingers"/>
    <property type="match status" value="1"/>
</dbReference>